<evidence type="ECO:0000256" key="15">
    <source>
        <dbReference type="RuleBase" id="RU003357"/>
    </source>
</evidence>
<comment type="similarity">
    <text evidence="2 14 15">Belongs to the TonB-dependent receptor family.</text>
</comment>
<dbReference type="Gene3D" id="2.170.130.10">
    <property type="entry name" value="TonB-dependent receptor, plug domain"/>
    <property type="match status" value="1"/>
</dbReference>
<evidence type="ECO:0000256" key="1">
    <source>
        <dbReference type="ARBA" id="ARBA00004571"/>
    </source>
</evidence>
<protein>
    <submittedName>
        <fullName evidence="19">Iron complex outermembrane recepter protein</fullName>
    </submittedName>
</protein>
<feature type="signal peptide" evidence="16">
    <location>
        <begin position="1"/>
        <end position="20"/>
    </location>
</feature>
<keyword evidence="11 14" id="KW-0472">Membrane</keyword>
<evidence type="ECO:0000313" key="19">
    <source>
        <dbReference type="EMBL" id="SFC91406.1"/>
    </source>
</evidence>
<evidence type="ECO:0000256" key="12">
    <source>
        <dbReference type="ARBA" id="ARBA00023170"/>
    </source>
</evidence>
<dbReference type="Pfam" id="PF00593">
    <property type="entry name" value="TonB_dep_Rec_b-barrel"/>
    <property type="match status" value="1"/>
</dbReference>
<dbReference type="InterPro" id="IPR039426">
    <property type="entry name" value="TonB-dep_rcpt-like"/>
</dbReference>
<dbReference type="InterPro" id="IPR037066">
    <property type="entry name" value="Plug_dom_sf"/>
</dbReference>
<evidence type="ECO:0000259" key="18">
    <source>
        <dbReference type="Pfam" id="PF07715"/>
    </source>
</evidence>
<dbReference type="OrthoDB" id="9758472at2"/>
<evidence type="ECO:0000256" key="16">
    <source>
        <dbReference type="SAM" id="SignalP"/>
    </source>
</evidence>
<organism evidence="19 20">
    <name type="scientific">Flexibacter flexilis DSM 6793</name>
    <dbReference type="NCBI Taxonomy" id="927664"/>
    <lineage>
        <taxon>Bacteria</taxon>
        <taxon>Pseudomonadati</taxon>
        <taxon>Bacteroidota</taxon>
        <taxon>Cytophagia</taxon>
        <taxon>Cytophagales</taxon>
        <taxon>Flexibacteraceae</taxon>
        <taxon>Flexibacter</taxon>
    </lineage>
</organism>
<dbReference type="Gene3D" id="2.60.40.1120">
    <property type="entry name" value="Carboxypeptidase-like, regulatory domain"/>
    <property type="match status" value="1"/>
</dbReference>
<evidence type="ECO:0000256" key="11">
    <source>
        <dbReference type="ARBA" id="ARBA00023136"/>
    </source>
</evidence>
<keyword evidence="8" id="KW-0408">Iron</keyword>
<accession>A0A1I1N237</accession>
<evidence type="ECO:0000256" key="14">
    <source>
        <dbReference type="PROSITE-ProRule" id="PRU01360"/>
    </source>
</evidence>
<dbReference type="STRING" id="927664.SAMN05421780_11228"/>
<keyword evidence="13 14" id="KW-0998">Cell outer membrane</keyword>
<dbReference type="RefSeq" id="WP_091516049.1">
    <property type="nucleotide sequence ID" value="NZ_FOLE01000012.1"/>
</dbReference>
<feature type="domain" description="TonB-dependent receptor-like beta-barrel" evidence="17">
    <location>
        <begin position="309"/>
        <end position="765"/>
    </location>
</feature>
<dbReference type="GO" id="GO:0015891">
    <property type="term" value="P:siderophore transport"/>
    <property type="evidence" value="ECO:0007669"/>
    <property type="project" value="InterPro"/>
</dbReference>
<evidence type="ECO:0000259" key="17">
    <source>
        <dbReference type="Pfam" id="PF00593"/>
    </source>
</evidence>
<dbReference type="EMBL" id="FOLE01000012">
    <property type="protein sequence ID" value="SFC91406.1"/>
    <property type="molecule type" value="Genomic_DNA"/>
</dbReference>
<reference evidence="19 20" key="1">
    <citation type="submission" date="2016-10" db="EMBL/GenBank/DDBJ databases">
        <authorList>
            <person name="de Groot N.N."/>
        </authorList>
    </citation>
    <scope>NUCLEOTIDE SEQUENCE [LARGE SCALE GENOMIC DNA]</scope>
    <source>
        <strain evidence="19 20">DSM 6793</strain>
    </source>
</reference>
<dbReference type="Pfam" id="PF13715">
    <property type="entry name" value="CarbopepD_reg_2"/>
    <property type="match status" value="1"/>
</dbReference>
<dbReference type="InterPro" id="IPR000531">
    <property type="entry name" value="Beta-barrel_TonB"/>
</dbReference>
<evidence type="ECO:0000256" key="10">
    <source>
        <dbReference type="ARBA" id="ARBA00023077"/>
    </source>
</evidence>
<evidence type="ECO:0000256" key="5">
    <source>
        <dbReference type="ARBA" id="ARBA00022496"/>
    </source>
</evidence>
<dbReference type="PANTHER" id="PTHR32552:SF68">
    <property type="entry name" value="FERRICHROME OUTER MEMBRANE TRANSPORTER_PHAGE RECEPTOR"/>
    <property type="match status" value="1"/>
</dbReference>
<dbReference type="Proteomes" id="UP000199514">
    <property type="component" value="Unassembled WGS sequence"/>
</dbReference>
<gene>
    <name evidence="19" type="ORF">SAMN05421780_11228</name>
</gene>
<keyword evidence="6 14" id="KW-0812">Transmembrane</keyword>
<dbReference type="GO" id="GO:0009279">
    <property type="term" value="C:cell outer membrane"/>
    <property type="evidence" value="ECO:0007669"/>
    <property type="project" value="UniProtKB-SubCell"/>
</dbReference>
<dbReference type="PANTHER" id="PTHR32552">
    <property type="entry name" value="FERRICHROME IRON RECEPTOR-RELATED"/>
    <property type="match status" value="1"/>
</dbReference>
<evidence type="ECO:0000256" key="3">
    <source>
        <dbReference type="ARBA" id="ARBA00022448"/>
    </source>
</evidence>
<evidence type="ECO:0000256" key="4">
    <source>
        <dbReference type="ARBA" id="ARBA00022452"/>
    </source>
</evidence>
<dbReference type="SUPFAM" id="SSF49464">
    <property type="entry name" value="Carboxypeptidase regulatory domain-like"/>
    <property type="match status" value="1"/>
</dbReference>
<sequence>MKSKFILSVVLMLLCQMVMAQSKISGIVKDDLGAPLNAVTVFLEGTPYNTSTDAEGNFTFTNIADGNYTLQVSLVGYKAQKQEIKLPSQANQTFAFAMPIAVSTLGEVEVFGDRNKRPEKLDAITRLPLKPSEQIQSVSVISNKLIEEQGSMTITEATQNVVGVTLFGSYGNVRESMSTRGYRGTPVLKNGVRMDSDFRTGSAVADMQGVESIQVLKGSASITQGIGNSLGSAGGVINVATKTPKFVNKGEVGLRVGSWGQFRPTFDIQNVLDKAGTVAFRINGAYERADSYRPTVTKNRVYINPSFEWRPNERTSFTFELDHLHDATTPDRGTVNLADDSVNALYEMPRDKFLGFGSDKYIQDNTTITARLTRNITDKLDLRVAYFASTWDVDNTGIASLTTIGKQPYNIRKRSITRSTSSDENSTLQLDLIGKEFNTGKIKHTFQTGIDYTTFDKSTVSYNSLVVDTINVFEKISNTLPSTTSLSSLTAGAPTTSKQQSYGMMAQEILTVNKYLRFIMGLRYSYYEANTGTSSAVTTGDAWNPLAGVMISPTENINLFGSYTNTTDLRSASNPMIGGGTIGESVTRQWEFGVKSDWLNNRLRFNFTYFDILNSNLSYSEYNAAGNATGFYGKAGDLARKGIETELTGRVLENFQVILGYAYLDAQYNSSPAYVEGSAPSNAPTHTANAWAYYTFDKGFAKGLSFGAGAYYVGERPTNEFTQKVIIHNTQPGVKPFNMEAYTTVNAQLGYSIKNLTARVFFNNIFDVLGYNSYYRGGFINQINPRNVAVNLAYKF</sequence>
<name>A0A1I1N237_9BACT</name>
<keyword evidence="5" id="KW-0410">Iron transport</keyword>
<dbReference type="CDD" id="cd01347">
    <property type="entry name" value="ligand_gated_channel"/>
    <property type="match status" value="1"/>
</dbReference>
<dbReference type="InterPro" id="IPR008969">
    <property type="entry name" value="CarboxyPept-like_regulatory"/>
</dbReference>
<dbReference type="GO" id="GO:0015344">
    <property type="term" value="F:siderophore uptake transmembrane transporter activity"/>
    <property type="evidence" value="ECO:0007669"/>
    <property type="project" value="TreeGrafter"/>
</dbReference>
<keyword evidence="4 14" id="KW-1134">Transmembrane beta strand</keyword>
<feature type="domain" description="TonB-dependent receptor plug" evidence="18">
    <location>
        <begin position="132"/>
        <end position="231"/>
    </location>
</feature>
<dbReference type="InterPro" id="IPR010105">
    <property type="entry name" value="TonB_sidphr_rcpt"/>
</dbReference>
<keyword evidence="3 14" id="KW-0813">Transport</keyword>
<dbReference type="AlphaFoldDB" id="A0A1I1N237"/>
<comment type="subcellular location">
    <subcellularLocation>
        <location evidence="1 14">Cell outer membrane</location>
        <topology evidence="1 14">Multi-pass membrane protein</topology>
    </subcellularLocation>
</comment>
<keyword evidence="9" id="KW-0406">Ion transport</keyword>
<evidence type="ECO:0000256" key="13">
    <source>
        <dbReference type="ARBA" id="ARBA00023237"/>
    </source>
</evidence>
<feature type="chain" id="PRO_5011681129" evidence="16">
    <location>
        <begin position="21"/>
        <end position="796"/>
    </location>
</feature>
<dbReference type="GO" id="GO:0038023">
    <property type="term" value="F:signaling receptor activity"/>
    <property type="evidence" value="ECO:0007669"/>
    <property type="project" value="InterPro"/>
</dbReference>
<dbReference type="PROSITE" id="PS52016">
    <property type="entry name" value="TONB_DEPENDENT_REC_3"/>
    <property type="match status" value="1"/>
</dbReference>
<keyword evidence="12" id="KW-0675">Receptor</keyword>
<keyword evidence="10 15" id="KW-0798">TonB box</keyword>
<dbReference type="NCBIfam" id="TIGR01783">
    <property type="entry name" value="TonB-siderophor"/>
    <property type="match status" value="1"/>
</dbReference>
<evidence type="ECO:0000256" key="9">
    <source>
        <dbReference type="ARBA" id="ARBA00023065"/>
    </source>
</evidence>
<dbReference type="Pfam" id="PF07715">
    <property type="entry name" value="Plug"/>
    <property type="match status" value="1"/>
</dbReference>
<evidence type="ECO:0000256" key="6">
    <source>
        <dbReference type="ARBA" id="ARBA00022692"/>
    </source>
</evidence>
<dbReference type="Gene3D" id="2.40.170.20">
    <property type="entry name" value="TonB-dependent receptor, beta-barrel domain"/>
    <property type="match status" value="1"/>
</dbReference>
<evidence type="ECO:0000256" key="2">
    <source>
        <dbReference type="ARBA" id="ARBA00009810"/>
    </source>
</evidence>
<evidence type="ECO:0000256" key="7">
    <source>
        <dbReference type="ARBA" id="ARBA00022729"/>
    </source>
</evidence>
<dbReference type="InterPro" id="IPR036942">
    <property type="entry name" value="Beta-barrel_TonB_sf"/>
</dbReference>
<keyword evidence="7 16" id="KW-0732">Signal</keyword>
<dbReference type="InterPro" id="IPR012910">
    <property type="entry name" value="Plug_dom"/>
</dbReference>
<evidence type="ECO:0000313" key="20">
    <source>
        <dbReference type="Proteomes" id="UP000199514"/>
    </source>
</evidence>
<proteinExistence type="inferred from homology"/>
<evidence type="ECO:0000256" key="8">
    <source>
        <dbReference type="ARBA" id="ARBA00023004"/>
    </source>
</evidence>
<dbReference type="SUPFAM" id="SSF56935">
    <property type="entry name" value="Porins"/>
    <property type="match status" value="1"/>
</dbReference>
<keyword evidence="20" id="KW-1185">Reference proteome</keyword>